<accession>A0A1M5J750</accession>
<gene>
    <name evidence="1" type="ORF">SAMN05444008_12826</name>
</gene>
<organism evidence="1 2">
    <name type="scientific">Cnuella takakiae</name>
    <dbReference type="NCBI Taxonomy" id="1302690"/>
    <lineage>
        <taxon>Bacteria</taxon>
        <taxon>Pseudomonadati</taxon>
        <taxon>Bacteroidota</taxon>
        <taxon>Chitinophagia</taxon>
        <taxon>Chitinophagales</taxon>
        <taxon>Chitinophagaceae</taxon>
        <taxon>Cnuella</taxon>
    </lineage>
</organism>
<sequence length="51" mass="5798">MGYETSKGRLFYKHSNALLQAAIPARTQKDKTGWIAVAEKQANLFLEMLKE</sequence>
<reference evidence="1 2" key="1">
    <citation type="submission" date="2016-11" db="EMBL/GenBank/DDBJ databases">
        <authorList>
            <person name="Jaros S."/>
            <person name="Januszkiewicz K."/>
            <person name="Wedrychowicz H."/>
        </authorList>
    </citation>
    <scope>NUCLEOTIDE SEQUENCE [LARGE SCALE GENOMIC DNA]</scope>
    <source>
        <strain evidence="1 2">DSM 26897</strain>
    </source>
</reference>
<proteinExistence type="predicted"/>
<evidence type="ECO:0000313" key="2">
    <source>
        <dbReference type="Proteomes" id="UP000184368"/>
    </source>
</evidence>
<protein>
    <submittedName>
        <fullName evidence="1">Uncharacterized protein</fullName>
    </submittedName>
</protein>
<keyword evidence="2" id="KW-1185">Reference proteome</keyword>
<name>A0A1M5J750_9BACT</name>
<evidence type="ECO:0000313" key="1">
    <source>
        <dbReference type="EMBL" id="SHG36119.1"/>
    </source>
</evidence>
<dbReference type="AlphaFoldDB" id="A0A1M5J750"/>
<dbReference type="EMBL" id="FQUO01000028">
    <property type="protein sequence ID" value="SHG36119.1"/>
    <property type="molecule type" value="Genomic_DNA"/>
</dbReference>
<dbReference type="Proteomes" id="UP000184368">
    <property type="component" value="Unassembled WGS sequence"/>
</dbReference>